<dbReference type="NCBIfam" id="TIGR03037">
    <property type="entry name" value="anthran_nbaC"/>
    <property type="match status" value="1"/>
</dbReference>
<evidence type="ECO:0000256" key="7">
    <source>
        <dbReference type="ARBA" id="ARBA00023004"/>
    </source>
</evidence>
<comment type="caution">
    <text evidence="10">The sequence shown here is derived from an EMBL/GenBank/DDBJ whole genome shotgun (WGS) entry which is preliminary data.</text>
</comment>
<dbReference type="VEuPathDB" id="AmoebaDB:NF0012710"/>
<keyword evidence="8" id="KW-0963">Cytoplasm</keyword>
<comment type="cofactor">
    <cofactor evidence="1">
        <name>Fe(2+)</name>
        <dbReference type="ChEBI" id="CHEBI:29033"/>
    </cofactor>
</comment>
<dbReference type="CDD" id="cd06123">
    <property type="entry name" value="cupin_HAO"/>
    <property type="match status" value="1"/>
</dbReference>
<comment type="pathway">
    <text evidence="8">Cofactor biosynthesis; NAD(+) biosynthesis; quinolinate from L-kynurenine: step 3/3.</text>
</comment>
<dbReference type="GO" id="GO:0019805">
    <property type="term" value="P:quinolinate biosynthetic process"/>
    <property type="evidence" value="ECO:0007669"/>
    <property type="project" value="UniProtKB-UniRule"/>
</dbReference>
<dbReference type="Gene3D" id="3.40.50.150">
    <property type="entry name" value="Vaccinia Virus protein VP39"/>
    <property type="match status" value="1"/>
</dbReference>
<dbReference type="CDD" id="cd02440">
    <property type="entry name" value="AdoMet_MTases"/>
    <property type="match status" value="1"/>
</dbReference>
<evidence type="ECO:0000256" key="6">
    <source>
        <dbReference type="ARBA" id="ARBA00023002"/>
    </source>
</evidence>
<dbReference type="GO" id="GO:0006569">
    <property type="term" value="P:L-tryptophan catabolic process"/>
    <property type="evidence" value="ECO:0007669"/>
    <property type="project" value="UniProtKB-UniRule"/>
</dbReference>
<dbReference type="EC" id="1.13.11.6" evidence="8"/>
<dbReference type="RefSeq" id="XP_044564649.1">
    <property type="nucleotide sequence ID" value="XM_044701236.1"/>
</dbReference>
<keyword evidence="6 8" id="KW-0560">Oxidoreductase</keyword>
<comment type="subcellular location">
    <subcellularLocation>
        <location evidence="8">Cytoplasm</location>
    </subcellularLocation>
</comment>
<dbReference type="Pfam" id="PF06052">
    <property type="entry name" value="3-HAO"/>
    <property type="match status" value="1"/>
</dbReference>
<evidence type="ECO:0000313" key="10">
    <source>
        <dbReference type="EMBL" id="KAF0979936.1"/>
    </source>
</evidence>
<dbReference type="GO" id="GO:0034354">
    <property type="term" value="P:'de novo' NAD+ biosynthetic process from L-tryptophan"/>
    <property type="evidence" value="ECO:0007669"/>
    <property type="project" value="UniProtKB-UniRule"/>
</dbReference>
<proteinExistence type="inferred from homology"/>
<name>A0A6A5BX67_NAEFO</name>
<evidence type="ECO:0000313" key="11">
    <source>
        <dbReference type="Proteomes" id="UP000444721"/>
    </source>
</evidence>
<dbReference type="GO" id="GO:0000334">
    <property type="term" value="F:3-hydroxyanthranilate 3,4-dioxygenase activity"/>
    <property type="evidence" value="ECO:0007669"/>
    <property type="project" value="UniProtKB-UniRule"/>
</dbReference>
<dbReference type="OrthoDB" id="204928at2759"/>
<keyword evidence="3 8" id="KW-0662">Pyridine nucleotide biosynthesis</keyword>
<dbReference type="VEuPathDB" id="AmoebaDB:NF0012700"/>
<evidence type="ECO:0000256" key="1">
    <source>
        <dbReference type="ARBA" id="ARBA00001954"/>
    </source>
</evidence>
<dbReference type="VEuPathDB" id="AmoebaDB:NfTy_049460"/>
<comment type="similarity">
    <text evidence="8">Belongs to the 3-HAO family.</text>
</comment>
<comment type="catalytic activity">
    <reaction evidence="8">
        <text>3-hydroxyanthranilate + O2 = (2Z,4Z)-2-amino-3-carboxymuconate 6-semialdehyde</text>
        <dbReference type="Rhea" id="RHEA:17953"/>
        <dbReference type="ChEBI" id="CHEBI:15379"/>
        <dbReference type="ChEBI" id="CHEBI:36559"/>
        <dbReference type="ChEBI" id="CHEBI:77612"/>
        <dbReference type="EC" id="1.13.11.6"/>
    </reaction>
</comment>
<dbReference type="SUPFAM" id="SSF53335">
    <property type="entry name" value="S-adenosyl-L-methionine-dependent methyltransferases"/>
    <property type="match status" value="1"/>
</dbReference>
<dbReference type="VEuPathDB" id="AmoebaDB:FDP41_001089"/>
<dbReference type="GO" id="GO:0008198">
    <property type="term" value="F:ferrous iron binding"/>
    <property type="evidence" value="ECO:0007669"/>
    <property type="project" value="UniProtKB-UniRule"/>
</dbReference>
<evidence type="ECO:0000256" key="4">
    <source>
        <dbReference type="ARBA" id="ARBA00022723"/>
    </source>
</evidence>
<dbReference type="EMBL" id="VFQX01000022">
    <property type="protein sequence ID" value="KAF0979936.1"/>
    <property type="molecule type" value="Genomic_DNA"/>
</dbReference>
<gene>
    <name evidence="10" type="ORF">FDP41_001089</name>
</gene>
<keyword evidence="7" id="KW-0408">Iron</keyword>
<evidence type="ECO:0000256" key="8">
    <source>
        <dbReference type="HAMAP-Rule" id="MF_03019"/>
    </source>
</evidence>
<evidence type="ECO:0000256" key="5">
    <source>
        <dbReference type="ARBA" id="ARBA00022964"/>
    </source>
</evidence>
<evidence type="ECO:0000256" key="2">
    <source>
        <dbReference type="ARBA" id="ARBA00002752"/>
    </source>
</evidence>
<dbReference type="InterPro" id="IPR014710">
    <property type="entry name" value="RmlC-like_jellyroll"/>
</dbReference>
<dbReference type="AlphaFoldDB" id="A0A6A5BX67"/>
<evidence type="ECO:0000256" key="3">
    <source>
        <dbReference type="ARBA" id="ARBA00022642"/>
    </source>
</evidence>
<dbReference type="Gene3D" id="2.60.120.10">
    <property type="entry name" value="Jelly Rolls"/>
    <property type="match status" value="1"/>
</dbReference>
<dbReference type="PANTHER" id="PTHR15497">
    <property type="entry name" value="3-HYDROXYANTHRANILATE 3,4-DIOXYGENASE"/>
    <property type="match status" value="1"/>
</dbReference>
<dbReference type="InterPro" id="IPR010329">
    <property type="entry name" value="3hydroanth_dOase"/>
</dbReference>
<dbReference type="HAMAP" id="MF_00825">
    <property type="entry name" value="3_HAO"/>
    <property type="match status" value="1"/>
</dbReference>
<dbReference type="SUPFAM" id="SSF51182">
    <property type="entry name" value="RmlC-like cupins"/>
    <property type="match status" value="1"/>
</dbReference>
<keyword evidence="4" id="KW-0479">Metal-binding</keyword>
<dbReference type="GO" id="GO:0005737">
    <property type="term" value="C:cytoplasm"/>
    <property type="evidence" value="ECO:0007669"/>
    <property type="project" value="UniProtKB-SubCell"/>
</dbReference>
<comment type="function">
    <text evidence="2 8">Catalyzes the oxidative ring opening of 3-hydroxyanthranilate to 2-amino-3-carboxymuconate semialdehyde, which spontaneously cyclizes to quinolinate.</text>
</comment>
<dbReference type="Pfam" id="PF13847">
    <property type="entry name" value="Methyltransf_31"/>
    <property type="match status" value="1"/>
</dbReference>
<accession>A0A6A5BX67</accession>
<sequence length="481" mass="55593">MQTSSNPESLPSSSQSTFTSFPIPDHAKINFAGWLTENQSQLTPPVSNKMLFDKGQFKVMVVGGPNQRTDYHYNTTEEFFYQMKGDMILKVVLNGNEFKDIPIKEGEMFVLPGGIPHSPQRFENTVGLVIEMERPKDSLDALRWYCENCHAIVYEETFYCYDLGKQLVPVIEKYNGSEQVRTLANTDLFKGEKHTELYAQYRPDYPQELFDSILKEESVGKSNDRKLFILDVGCGSGQAALNDVLRKNAQLIIGIDPSEGQIKQAKQKQSSSQAADIYRFLVGNDENLIETIEKENSVDPLLLNQNIESFQNQFDLIIVAQSLHWFNFPVFFQQVEKLLKSDGLFAAWTYTLNTFEGENGEQATKVLNQFYQEIMWNGGYWPERRKHVDDMYQTIEKEMPFKQHHKRTVIDYRKQMPLIAYISYVSTWSAIELYGKKNGQEAKMKLLENFKLDLMKAFQIESENSTISILWKIHTIMTRKP</sequence>
<feature type="domain" description="Methyltransferase" evidence="9">
    <location>
        <begin position="226"/>
        <end position="351"/>
    </location>
</feature>
<organism evidence="10 11">
    <name type="scientific">Naegleria fowleri</name>
    <name type="common">Brain eating amoeba</name>
    <dbReference type="NCBI Taxonomy" id="5763"/>
    <lineage>
        <taxon>Eukaryota</taxon>
        <taxon>Discoba</taxon>
        <taxon>Heterolobosea</taxon>
        <taxon>Tetramitia</taxon>
        <taxon>Eutetramitia</taxon>
        <taxon>Vahlkampfiidae</taxon>
        <taxon>Naegleria</taxon>
    </lineage>
</organism>
<protein>
    <recommendedName>
        <fullName evidence="8">3-hydroxyanthranilate 3,4-dioxygenase</fullName>
        <ecNumber evidence="8">1.13.11.6</ecNumber>
    </recommendedName>
    <alternativeName>
        <fullName evidence="8">3-hydroxyanthranilate oxygenase</fullName>
        <shortName evidence="8">3-HAO</shortName>
    </alternativeName>
    <alternativeName>
        <fullName evidence="8">3-hydroxyanthranilic acid dioxygenase</fullName>
        <shortName evidence="8">HAD</shortName>
    </alternativeName>
</protein>
<dbReference type="InterPro" id="IPR029063">
    <property type="entry name" value="SAM-dependent_MTases_sf"/>
</dbReference>
<evidence type="ECO:0000259" key="9">
    <source>
        <dbReference type="Pfam" id="PF13847"/>
    </source>
</evidence>
<dbReference type="Proteomes" id="UP000444721">
    <property type="component" value="Unassembled WGS sequence"/>
</dbReference>
<keyword evidence="11" id="KW-1185">Reference proteome</keyword>
<dbReference type="GO" id="GO:0043420">
    <property type="term" value="P:anthranilate metabolic process"/>
    <property type="evidence" value="ECO:0007669"/>
    <property type="project" value="UniProtKB-UniRule"/>
</dbReference>
<dbReference type="UniPathway" id="UPA00253">
    <property type="reaction ID" value="UER00330"/>
</dbReference>
<dbReference type="InterPro" id="IPR011051">
    <property type="entry name" value="RmlC_Cupin_sf"/>
</dbReference>
<dbReference type="PANTHER" id="PTHR15497:SF1">
    <property type="entry name" value="3-HYDROXYANTHRANILATE 3,4-DIOXYGENASE"/>
    <property type="match status" value="1"/>
</dbReference>
<keyword evidence="5 8" id="KW-0223">Dioxygenase</keyword>
<reference evidence="10 11" key="1">
    <citation type="journal article" date="2019" name="Sci. Rep.">
        <title>Nanopore sequencing improves the draft genome of the human pathogenic amoeba Naegleria fowleri.</title>
        <authorList>
            <person name="Liechti N."/>
            <person name="Schurch N."/>
            <person name="Bruggmann R."/>
            <person name="Wittwer M."/>
        </authorList>
    </citation>
    <scope>NUCLEOTIDE SEQUENCE [LARGE SCALE GENOMIC DNA]</scope>
    <source>
        <strain evidence="10 11">ATCC 30894</strain>
    </source>
</reference>
<dbReference type="GeneID" id="68108307"/>
<dbReference type="InterPro" id="IPR025714">
    <property type="entry name" value="Methyltranfer_dom"/>
</dbReference>